<dbReference type="AlphaFoldDB" id="A0A2P2KSS1"/>
<evidence type="ECO:0000313" key="1">
    <source>
        <dbReference type="EMBL" id="MBX08789.1"/>
    </source>
</evidence>
<name>A0A2P2KSS1_RHIMU</name>
<organism evidence="1">
    <name type="scientific">Rhizophora mucronata</name>
    <name type="common">Asiatic mangrove</name>
    <dbReference type="NCBI Taxonomy" id="61149"/>
    <lineage>
        <taxon>Eukaryota</taxon>
        <taxon>Viridiplantae</taxon>
        <taxon>Streptophyta</taxon>
        <taxon>Embryophyta</taxon>
        <taxon>Tracheophyta</taxon>
        <taxon>Spermatophyta</taxon>
        <taxon>Magnoliopsida</taxon>
        <taxon>eudicotyledons</taxon>
        <taxon>Gunneridae</taxon>
        <taxon>Pentapetalae</taxon>
        <taxon>rosids</taxon>
        <taxon>fabids</taxon>
        <taxon>Malpighiales</taxon>
        <taxon>Rhizophoraceae</taxon>
        <taxon>Rhizophora</taxon>
    </lineage>
</organism>
<sequence length="62" mass="7127">MDMPVPSNMSKHKMCPIINGKNLNTGHYVGYFRWCVKPIKLISLFLKIIDIMVLFSKSIINS</sequence>
<proteinExistence type="predicted"/>
<dbReference type="EMBL" id="GGEC01028305">
    <property type="protein sequence ID" value="MBX08789.1"/>
    <property type="molecule type" value="Transcribed_RNA"/>
</dbReference>
<protein>
    <submittedName>
        <fullName evidence="1">Uncharacterized protein</fullName>
    </submittedName>
</protein>
<accession>A0A2P2KSS1</accession>
<reference evidence="1" key="1">
    <citation type="submission" date="2018-02" db="EMBL/GenBank/DDBJ databases">
        <title>Rhizophora mucronata_Transcriptome.</title>
        <authorList>
            <person name="Meera S.P."/>
            <person name="Sreeshan A."/>
            <person name="Augustine A."/>
        </authorList>
    </citation>
    <scope>NUCLEOTIDE SEQUENCE</scope>
    <source>
        <tissue evidence="1">Leaf</tissue>
    </source>
</reference>